<accession>A0A8X6IQ64</accession>
<reference evidence="2" key="1">
    <citation type="submission" date="2020-07" db="EMBL/GenBank/DDBJ databases">
        <title>Multicomponent nature underlies the extraordinary mechanical properties of spider dragline silk.</title>
        <authorList>
            <person name="Kono N."/>
            <person name="Nakamura H."/>
            <person name="Mori M."/>
            <person name="Yoshida Y."/>
            <person name="Ohtoshi R."/>
            <person name="Malay A.D."/>
            <person name="Moran D.A.P."/>
            <person name="Tomita M."/>
            <person name="Numata K."/>
            <person name="Arakawa K."/>
        </authorList>
    </citation>
    <scope>NUCLEOTIDE SEQUENCE</scope>
</reference>
<dbReference type="AlphaFoldDB" id="A0A8X6IQ64"/>
<evidence type="ECO:0000313" key="3">
    <source>
        <dbReference type="Proteomes" id="UP000887116"/>
    </source>
</evidence>
<dbReference type="PANTHER" id="PTHR47331:SF1">
    <property type="entry name" value="GAG-LIKE PROTEIN"/>
    <property type="match status" value="1"/>
</dbReference>
<name>A0A8X6IQ64_TRICU</name>
<sequence length="321" mass="36705">MKLIEEIKDCEIDLSDLTVNENFCLYESNVNEIHGLIGADYVGKLFTWEIKNLPSGLVAMNTYFGWTTMGRTGEGCSASEVLLSLHVSDLKICDLWSLDLLGIKEPSISQSKSEIEEAVKDHFVRSLRRDDEGRYQVSLPWLEVHPELSDNRNIAERRLKSCVRSLQKRNCLQEVSIFKEWVSEKIIESVEPEELAREKGHFLPHRPVFKENSTTRIRPVFDASAKERNLGSLNDCKVTRMYKGIDGRVRVVEVKTQFGSVMRPIQKLYPLEVTTADSLSSTERDVENGSCLDQDQIPEVQGVLRSRYGRLLKQTKRLDNP</sequence>
<keyword evidence="3" id="KW-1185">Reference proteome</keyword>
<dbReference type="OrthoDB" id="6155266at2759"/>
<comment type="caution">
    <text evidence="2">The sequence shown here is derived from an EMBL/GenBank/DDBJ whole genome shotgun (WGS) entry which is preliminary data.</text>
</comment>
<dbReference type="InterPro" id="IPR040676">
    <property type="entry name" value="DUF5641"/>
</dbReference>
<organism evidence="2 3">
    <name type="scientific">Trichonephila clavata</name>
    <name type="common">Joro spider</name>
    <name type="synonym">Nephila clavata</name>
    <dbReference type="NCBI Taxonomy" id="2740835"/>
    <lineage>
        <taxon>Eukaryota</taxon>
        <taxon>Metazoa</taxon>
        <taxon>Ecdysozoa</taxon>
        <taxon>Arthropoda</taxon>
        <taxon>Chelicerata</taxon>
        <taxon>Arachnida</taxon>
        <taxon>Araneae</taxon>
        <taxon>Araneomorphae</taxon>
        <taxon>Entelegynae</taxon>
        <taxon>Araneoidea</taxon>
        <taxon>Nephilidae</taxon>
        <taxon>Trichonephila</taxon>
    </lineage>
</organism>
<evidence type="ECO:0000313" key="2">
    <source>
        <dbReference type="EMBL" id="GFQ98822.1"/>
    </source>
</evidence>
<evidence type="ECO:0000259" key="1">
    <source>
        <dbReference type="Pfam" id="PF18701"/>
    </source>
</evidence>
<dbReference type="Pfam" id="PF18701">
    <property type="entry name" value="DUF5641"/>
    <property type="match status" value="1"/>
</dbReference>
<gene>
    <name evidence="2" type="primary">AVEN_250444_1</name>
    <name evidence="2" type="ORF">TNCT_311671</name>
</gene>
<feature type="domain" description="DUF5641" evidence="1">
    <location>
        <begin position="236"/>
        <end position="271"/>
    </location>
</feature>
<dbReference type="PANTHER" id="PTHR47331">
    <property type="entry name" value="PHD-TYPE DOMAIN-CONTAINING PROTEIN"/>
    <property type="match status" value="1"/>
</dbReference>
<protein>
    <submittedName>
        <fullName evidence="2">Integrase catalytic domain-containing protein</fullName>
    </submittedName>
</protein>
<dbReference type="EMBL" id="BMAO01015027">
    <property type="protein sequence ID" value="GFQ98822.1"/>
    <property type="molecule type" value="Genomic_DNA"/>
</dbReference>
<dbReference type="Proteomes" id="UP000887116">
    <property type="component" value="Unassembled WGS sequence"/>
</dbReference>
<proteinExistence type="predicted"/>